<reference evidence="2" key="2">
    <citation type="submission" date="2023-06" db="EMBL/GenBank/DDBJ databases">
        <authorList>
            <person name="Ma L."/>
            <person name="Liu K.-W."/>
            <person name="Li Z."/>
            <person name="Hsiao Y.-Y."/>
            <person name="Qi Y."/>
            <person name="Fu T."/>
            <person name="Tang G."/>
            <person name="Zhang D."/>
            <person name="Sun W.-H."/>
            <person name="Liu D.-K."/>
            <person name="Li Y."/>
            <person name="Chen G.-Z."/>
            <person name="Liu X.-D."/>
            <person name="Liao X.-Y."/>
            <person name="Jiang Y.-T."/>
            <person name="Yu X."/>
            <person name="Hao Y."/>
            <person name="Huang J."/>
            <person name="Zhao X.-W."/>
            <person name="Ke S."/>
            <person name="Chen Y.-Y."/>
            <person name="Wu W.-L."/>
            <person name="Hsu J.-L."/>
            <person name="Lin Y.-F."/>
            <person name="Huang M.-D."/>
            <person name="Li C.-Y."/>
            <person name="Huang L."/>
            <person name="Wang Z.-W."/>
            <person name="Zhao X."/>
            <person name="Zhong W.-Y."/>
            <person name="Peng D.-H."/>
            <person name="Ahmad S."/>
            <person name="Lan S."/>
            <person name="Zhang J.-S."/>
            <person name="Tsai W.-C."/>
            <person name="Van De Peer Y."/>
            <person name="Liu Z.-J."/>
        </authorList>
    </citation>
    <scope>NUCLEOTIDE SEQUENCE</scope>
    <source>
        <strain evidence="2">SCP</strain>
        <tissue evidence="2">Leaves</tissue>
    </source>
</reference>
<dbReference type="Pfam" id="PF12937">
    <property type="entry name" value="F-box-like"/>
    <property type="match status" value="1"/>
</dbReference>
<evidence type="ECO:0000313" key="3">
    <source>
        <dbReference type="Proteomes" id="UP001179952"/>
    </source>
</evidence>
<dbReference type="SUPFAM" id="SSF81383">
    <property type="entry name" value="F-box domain"/>
    <property type="match status" value="1"/>
</dbReference>
<accession>A0AAV9ANJ3</accession>
<reference evidence="2" key="1">
    <citation type="journal article" date="2023" name="Nat. Commun.">
        <title>Diploid and tetraploid genomes of Acorus and the evolution of monocots.</title>
        <authorList>
            <person name="Ma L."/>
            <person name="Liu K.W."/>
            <person name="Li Z."/>
            <person name="Hsiao Y.Y."/>
            <person name="Qi Y."/>
            <person name="Fu T."/>
            <person name="Tang G.D."/>
            <person name="Zhang D."/>
            <person name="Sun W.H."/>
            <person name="Liu D.K."/>
            <person name="Li Y."/>
            <person name="Chen G.Z."/>
            <person name="Liu X.D."/>
            <person name="Liao X.Y."/>
            <person name="Jiang Y.T."/>
            <person name="Yu X."/>
            <person name="Hao Y."/>
            <person name="Huang J."/>
            <person name="Zhao X.W."/>
            <person name="Ke S."/>
            <person name="Chen Y.Y."/>
            <person name="Wu W.L."/>
            <person name="Hsu J.L."/>
            <person name="Lin Y.F."/>
            <person name="Huang M.D."/>
            <person name="Li C.Y."/>
            <person name="Huang L."/>
            <person name="Wang Z.W."/>
            <person name="Zhao X."/>
            <person name="Zhong W.Y."/>
            <person name="Peng D.H."/>
            <person name="Ahmad S."/>
            <person name="Lan S."/>
            <person name="Zhang J.S."/>
            <person name="Tsai W.C."/>
            <person name="Van de Peer Y."/>
            <person name="Liu Z.J."/>
        </authorList>
    </citation>
    <scope>NUCLEOTIDE SEQUENCE</scope>
    <source>
        <strain evidence="2">SCP</strain>
    </source>
</reference>
<dbReference type="Proteomes" id="UP001179952">
    <property type="component" value="Unassembled WGS sequence"/>
</dbReference>
<dbReference type="AlphaFoldDB" id="A0AAV9ANJ3"/>
<comment type="caution">
    <text evidence="2">The sequence shown here is derived from an EMBL/GenBank/DDBJ whole genome shotgun (WGS) entry which is preliminary data.</text>
</comment>
<keyword evidence="3" id="KW-1185">Reference proteome</keyword>
<evidence type="ECO:0000259" key="1">
    <source>
        <dbReference type="Pfam" id="PF12937"/>
    </source>
</evidence>
<dbReference type="EMBL" id="JAUJYN010000007">
    <property type="protein sequence ID" value="KAK1265823.1"/>
    <property type="molecule type" value="Genomic_DNA"/>
</dbReference>
<dbReference type="InterPro" id="IPR036047">
    <property type="entry name" value="F-box-like_dom_sf"/>
</dbReference>
<feature type="domain" description="F-box" evidence="1">
    <location>
        <begin position="45"/>
        <end position="75"/>
    </location>
</feature>
<proteinExistence type="predicted"/>
<gene>
    <name evidence="2" type="ORF">QJS04_geneDACA002533</name>
</gene>
<sequence length="76" mass="8498">MGFYGRPYKVKLVTERTLRLCGPFNFAKSTSGLIDDVTKLNNPPMEDLPPPLLSEILSRLSSSTELGRCRLVSRTL</sequence>
<dbReference type="InterPro" id="IPR001810">
    <property type="entry name" value="F-box_dom"/>
</dbReference>
<protein>
    <recommendedName>
        <fullName evidence="1">F-box domain-containing protein</fullName>
    </recommendedName>
</protein>
<evidence type="ECO:0000313" key="2">
    <source>
        <dbReference type="EMBL" id="KAK1265823.1"/>
    </source>
</evidence>
<name>A0AAV9ANJ3_ACOGR</name>
<organism evidence="2 3">
    <name type="scientific">Acorus gramineus</name>
    <name type="common">Dwarf sweet flag</name>
    <dbReference type="NCBI Taxonomy" id="55184"/>
    <lineage>
        <taxon>Eukaryota</taxon>
        <taxon>Viridiplantae</taxon>
        <taxon>Streptophyta</taxon>
        <taxon>Embryophyta</taxon>
        <taxon>Tracheophyta</taxon>
        <taxon>Spermatophyta</taxon>
        <taxon>Magnoliopsida</taxon>
        <taxon>Liliopsida</taxon>
        <taxon>Acoraceae</taxon>
        <taxon>Acorus</taxon>
    </lineage>
</organism>